<evidence type="ECO:0008006" key="3">
    <source>
        <dbReference type="Google" id="ProtNLM"/>
    </source>
</evidence>
<organism evidence="1 2">
    <name type="scientific">Larkinella punicea</name>
    <dbReference type="NCBI Taxonomy" id="2315727"/>
    <lineage>
        <taxon>Bacteria</taxon>
        <taxon>Pseudomonadati</taxon>
        <taxon>Bacteroidota</taxon>
        <taxon>Cytophagia</taxon>
        <taxon>Cytophagales</taxon>
        <taxon>Spirosomataceae</taxon>
        <taxon>Larkinella</taxon>
    </lineage>
</organism>
<comment type="caution">
    <text evidence="1">The sequence shown here is derived from an EMBL/GenBank/DDBJ whole genome shotgun (WGS) entry which is preliminary data.</text>
</comment>
<evidence type="ECO:0000313" key="1">
    <source>
        <dbReference type="EMBL" id="RCR66273.1"/>
    </source>
</evidence>
<proteinExistence type="predicted"/>
<name>A0A368JI95_9BACT</name>
<protein>
    <recommendedName>
        <fullName evidence="3">STAS/SEC14 domain-containing protein</fullName>
    </recommendedName>
</protein>
<gene>
    <name evidence="1" type="ORF">DUE52_27435</name>
</gene>
<keyword evidence="2" id="KW-1185">Reference proteome</keyword>
<dbReference type="EMBL" id="QOWE01000029">
    <property type="protein sequence ID" value="RCR66273.1"/>
    <property type="molecule type" value="Genomic_DNA"/>
</dbReference>
<accession>A0A368JI95</accession>
<sequence>MNEISRIKNEEGDVYAILRYEPTKNYLLMKWIGFCTDDELMQATLKMLEWQQAEGQQRACRFHVHDTKEFDVAWAGTVDWIVNDYFPKIHAAGVRYNISIVSPDLFSKLSSEALFEKSNPVLPTKLCETLSEAERFMAGQNPNF</sequence>
<dbReference type="OrthoDB" id="893408at2"/>
<dbReference type="Proteomes" id="UP000253383">
    <property type="component" value="Unassembled WGS sequence"/>
</dbReference>
<reference evidence="1 2" key="1">
    <citation type="submission" date="2018-07" db="EMBL/GenBank/DDBJ databases">
        <title>Genome analysis of Larkinella rosea.</title>
        <authorList>
            <person name="Zhou Z."/>
            <person name="Wang G."/>
        </authorList>
    </citation>
    <scope>NUCLEOTIDE SEQUENCE [LARGE SCALE GENOMIC DNA]</scope>
    <source>
        <strain evidence="2">zzj9</strain>
    </source>
</reference>
<evidence type="ECO:0000313" key="2">
    <source>
        <dbReference type="Proteomes" id="UP000253383"/>
    </source>
</evidence>
<dbReference type="AlphaFoldDB" id="A0A368JI95"/>